<dbReference type="EMBL" id="JACXSS010000001">
    <property type="protein sequence ID" value="MBD9356400.1"/>
    <property type="molecule type" value="Genomic_DNA"/>
</dbReference>
<organism evidence="1 2">
    <name type="scientific">Methylomonas albis</name>
    <dbReference type="NCBI Taxonomy" id="1854563"/>
    <lineage>
        <taxon>Bacteria</taxon>
        <taxon>Pseudomonadati</taxon>
        <taxon>Pseudomonadota</taxon>
        <taxon>Gammaproteobacteria</taxon>
        <taxon>Methylococcales</taxon>
        <taxon>Methylococcaceae</taxon>
        <taxon>Methylomonas</taxon>
    </lineage>
</organism>
<dbReference type="InterPro" id="IPR046257">
    <property type="entry name" value="DUF6290"/>
</dbReference>
<dbReference type="RefSeq" id="WP_192374755.1">
    <property type="nucleotide sequence ID" value="NZ_CAJHIV010000001.1"/>
</dbReference>
<keyword evidence="2" id="KW-1185">Reference proteome</keyword>
<protein>
    <recommendedName>
        <fullName evidence="3">CopG family transcriptional regulator</fullName>
    </recommendedName>
</protein>
<evidence type="ECO:0008006" key="3">
    <source>
        <dbReference type="Google" id="ProtNLM"/>
    </source>
</evidence>
<evidence type="ECO:0000313" key="2">
    <source>
        <dbReference type="Proteomes" id="UP000652176"/>
    </source>
</evidence>
<gene>
    <name evidence="1" type="ORF">IE877_10960</name>
</gene>
<accession>A0ABR9D081</accession>
<dbReference type="Pfam" id="PF19807">
    <property type="entry name" value="DUF6290"/>
    <property type="match status" value="1"/>
</dbReference>
<sequence>MMTLNIDDDTANLLRQLSEQEHVSPAQLIKNLLSDYLEDLADAAAADIALAELTCGKDDTISLAEWEQQLNALEH</sequence>
<reference evidence="1 2" key="1">
    <citation type="submission" date="2020-09" db="EMBL/GenBank/DDBJ databases">
        <title>Methylomonas albis sp. nov. and Methylomonas fluvii sp. nov.: Two cold-adapted methanotrophs from the River Elbe and an amended description of Methylovulum psychrotolerans strain Eb1.</title>
        <authorList>
            <person name="Bussmann I.K."/>
            <person name="Klings K.-W."/>
            <person name="Warnstedt J."/>
            <person name="Hoppert M."/>
            <person name="Saborowski A."/>
            <person name="Horn F."/>
            <person name="Liebner S."/>
        </authorList>
    </citation>
    <scope>NUCLEOTIDE SEQUENCE [LARGE SCALE GENOMIC DNA]</scope>
    <source>
        <strain evidence="1 2">EbA</strain>
    </source>
</reference>
<dbReference type="Proteomes" id="UP000652176">
    <property type="component" value="Unassembled WGS sequence"/>
</dbReference>
<name>A0ABR9D081_9GAMM</name>
<comment type="caution">
    <text evidence="1">The sequence shown here is derived from an EMBL/GenBank/DDBJ whole genome shotgun (WGS) entry which is preliminary data.</text>
</comment>
<proteinExistence type="predicted"/>
<evidence type="ECO:0000313" key="1">
    <source>
        <dbReference type="EMBL" id="MBD9356400.1"/>
    </source>
</evidence>